<dbReference type="AlphaFoldDB" id="A0A2U3E3W8"/>
<accession>A0A2U3E3W8</accession>
<dbReference type="GO" id="GO:0000171">
    <property type="term" value="F:ribonuclease MRP activity"/>
    <property type="evidence" value="ECO:0007669"/>
    <property type="project" value="TreeGrafter"/>
</dbReference>
<comment type="caution">
    <text evidence="2">The sequence shown here is derived from an EMBL/GenBank/DDBJ whole genome shotgun (WGS) entry which is preliminary data.</text>
</comment>
<dbReference type="Proteomes" id="UP000245956">
    <property type="component" value="Unassembled WGS sequence"/>
</dbReference>
<name>A0A2U3E3W8_PURLI</name>
<dbReference type="GO" id="GO:0030681">
    <property type="term" value="C:multimeric ribonuclease P complex"/>
    <property type="evidence" value="ECO:0007669"/>
    <property type="project" value="TreeGrafter"/>
</dbReference>
<dbReference type="GO" id="GO:0001682">
    <property type="term" value="P:tRNA 5'-leader removal"/>
    <property type="evidence" value="ECO:0007669"/>
    <property type="project" value="InterPro"/>
</dbReference>
<evidence type="ECO:0000313" key="3">
    <source>
        <dbReference type="Proteomes" id="UP000245956"/>
    </source>
</evidence>
<dbReference type="EMBL" id="LCWV01000012">
    <property type="protein sequence ID" value="PWI69211.1"/>
    <property type="molecule type" value="Genomic_DNA"/>
</dbReference>
<organism evidence="2 3">
    <name type="scientific">Purpureocillium lilacinum</name>
    <name type="common">Paecilomyces lilacinus</name>
    <dbReference type="NCBI Taxonomy" id="33203"/>
    <lineage>
        <taxon>Eukaryota</taxon>
        <taxon>Fungi</taxon>
        <taxon>Dikarya</taxon>
        <taxon>Ascomycota</taxon>
        <taxon>Pezizomycotina</taxon>
        <taxon>Sordariomycetes</taxon>
        <taxon>Hypocreomycetidae</taxon>
        <taxon>Hypocreales</taxon>
        <taxon>Ophiocordycipitaceae</taxon>
        <taxon>Purpureocillium</taxon>
    </lineage>
</organism>
<evidence type="ECO:0000313" key="1">
    <source>
        <dbReference type="EMBL" id="KAK4087707.1"/>
    </source>
</evidence>
<dbReference type="Pfam" id="PF08584">
    <property type="entry name" value="Ribonuc_P_40"/>
    <property type="match status" value="1"/>
</dbReference>
<proteinExistence type="predicted"/>
<evidence type="ECO:0000313" key="4">
    <source>
        <dbReference type="Proteomes" id="UP001287286"/>
    </source>
</evidence>
<dbReference type="EMBL" id="JAWRVI010000030">
    <property type="protein sequence ID" value="KAK4087707.1"/>
    <property type="molecule type" value="Genomic_DNA"/>
</dbReference>
<evidence type="ECO:0000313" key="2">
    <source>
        <dbReference type="EMBL" id="PWI69211.1"/>
    </source>
</evidence>
<reference evidence="2" key="1">
    <citation type="submission" date="2015-05" db="EMBL/GenBank/DDBJ databases">
        <authorList>
            <person name="Wang D.B."/>
            <person name="Wang M."/>
        </authorList>
    </citation>
    <scope>NUCLEOTIDE SEQUENCE</scope>
    <source>
        <strain evidence="2">36-1</strain>
    </source>
</reference>
<sequence length="383" mass="42427">MFPQATPSVYQSSACFVTYGTLGHLDPQQPPYRSKPWTDIASQDFIHKVDLIVPQQCYDALHETVTRSSRQPCYSRVTMALGQILQGSFFTEYVKTGDALMLSDGRDNSNKFTLQKGMLKLYLERESFERAGLEGKPHGAKGSRGDKPRWVVSVDLTAPSMVSGKRGFERLLRACETVFSSPVQWLFCKTTQSGPFPTPLPNKVPQCAKHWILTVEAVNPDPLDEFQPIRYPVQPSVVQGIEVADIKMGISPSVLSSGDRRALEEAATDLYEWLSLVRLQSPRTAINDGIDPYLSRYNVPASDTETTQGSMQVCMLRWQGLISARWFRSLVTDVLGACAPTQWFSASATGFAKGMVGTGNDLTLLCPYKSGGEYLMLVTKNAD</sequence>
<dbReference type="GO" id="GO:0004526">
    <property type="term" value="F:ribonuclease P activity"/>
    <property type="evidence" value="ECO:0007669"/>
    <property type="project" value="TreeGrafter"/>
</dbReference>
<gene>
    <name evidence="2" type="ORF">PCL_00858</name>
    <name evidence="1" type="ORF">Purlil1_8038</name>
</gene>
<dbReference type="GO" id="GO:0000447">
    <property type="term" value="P:endonucleolytic cleavage in ITS1 to separate SSU-rRNA from 5.8S rRNA and LSU-rRNA from tricistronic rRNA transcript (SSU-rRNA, 5.8S rRNA, LSU-rRNA)"/>
    <property type="evidence" value="ECO:0007669"/>
    <property type="project" value="TreeGrafter"/>
</dbReference>
<dbReference type="InterPro" id="IPR013893">
    <property type="entry name" value="RNase_P_Rpp40"/>
</dbReference>
<reference evidence="1 4" key="4">
    <citation type="journal article" date="2024" name="Microbiol. Resour. Announc.">
        <title>Genome annotations for the ascomycete fungi Trichoderma harzianum, Trichoderma aggressivum, and Purpureocillium lilacinum.</title>
        <authorList>
            <person name="Beijen E.P.W."/>
            <person name="Ohm R.A."/>
        </authorList>
    </citation>
    <scope>NUCLEOTIDE SEQUENCE [LARGE SCALE GENOMIC DNA]</scope>
    <source>
        <strain evidence="1 4">CBS 150709</strain>
    </source>
</reference>
<dbReference type="PANTHER" id="PTHR15396:SF1">
    <property type="entry name" value="RIBONUCLEASE P PROTEIN SUBUNIT P40"/>
    <property type="match status" value="1"/>
</dbReference>
<keyword evidence="4" id="KW-1185">Reference proteome</keyword>
<reference evidence="1" key="3">
    <citation type="submission" date="2023-11" db="EMBL/GenBank/DDBJ databases">
        <authorList>
            <person name="Beijen E."/>
            <person name="Ohm R.A."/>
        </authorList>
    </citation>
    <scope>NUCLEOTIDE SEQUENCE</scope>
    <source>
        <strain evidence="1">CBS 150709</strain>
    </source>
</reference>
<dbReference type="PANTHER" id="PTHR15396">
    <property type="entry name" value="RIBONUCLEASE P PROTEIN SUBUNIT P40"/>
    <property type="match status" value="1"/>
</dbReference>
<reference evidence="2 3" key="2">
    <citation type="journal article" date="2016" name="Front. Microbiol.">
        <title>Genome and transcriptome sequences reveal the specific parasitism of the nematophagous Purpureocillium lilacinum 36-1.</title>
        <authorList>
            <person name="Xie J."/>
            <person name="Li S."/>
            <person name="Mo C."/>
            <person name="Xiao X."/>
            <person name="Peng D."/>
            <person name="Wang G."/>
            <person name="Xiao Y."/>
        </authorList>
    </citation>
    <scope>NUCLEOTIDE SEQUENCE [LARGE SCALE GENOMIC DNA]</scope>
    <source>
        <strain evidence="2 3">36-1</strain>
    </source>
</reference>
<dbReference type="GO" id="GO:0000172">
    <property type="term" value="C:ribonuclease MRP complex"/>
    <property type="evidence" value="ECO:0007669"/>
    <property type="project" value="TreeGrafter"/>
</dbReference>
<protein>
    <submittedName>
        <fullName evidence="2">Uncharacterized protein</fullName>
    </submittedName>
</protein>
<dbReference type="Proteomes" id="UP001287286">
    <property type="component" value="Unassembled WGS sequence"/>
</dbReference>